<evidence type="ECO:0000313" key="2">
    <source>
        <dbReference type="EMBL" id="GHC97448.1"/>
    </source>
</evidence>
<reference evidence="2" key="2">
    <citation type="submission" date="2020-09" db="EMBL/GenBank/DDBJ databases">
        <authorList>
            <person name="Sun Q."/>
            <person name="Ohkuma M."/>
        </authorList>
    </citation>
    <scope>NUCLEOTIDE SEQUENCE</scope>
    <source>
        <strain evidence="2">JCM 4637</strain>
    </source>
</reference>
<name>A0A918WZ73_9ACTN</name>
<feature type="domain" description="NACHT N-terminal Helical" evidence="1">
    <location>
        <begin position="5"/>
        <end position="224"/>
    </location>
</feature>
<comment type="caution">
    <text evidence="2">The sequence shown here is derived from an EMBL/GenBank/DDBJ whole genome shotgun (WGS) entry which is preliminary data.</text>
</comment>
<dbReference type="InterPro" id="IPR054567">
    <property type="entry name" value="NNH7"/>
</dbReference>
<evidence type="ECO:0000313" key="3">
    <source>
        <dbReference type="Proteomes" id="UP000638353"/>
    </source>
</evidence>
<dbReference type="AlphaFoldDB" id="A0A918WZ73"/>
<dbReference type="InterPro" id="IPR027417">
    <property type="entry name" value="P-loop_NTPase"/>
</dbReference>
<dbReference type="Pfam" id="PF22738">
    <property type="entry name" value="NNH7"/>
    <property type="match status" value="1"/>
</dbReference>
<dbReference type="Proteomes" id="UP000638353">
    <property type="component" value="Unassembled WGS sequence"/>
</dbReference>
<organism evidence="2 3">
    <name type="scientific">Streptomyces finlayi</name>
    <dbReference type="NCBI Taxonomy" id="67296"/>
    <lineage>
        <taxon>Bacteria</taxon>
        <taxon>Bacillati</taxon>
        <taxon>Actinomycetota</taxon>
        <taxon>Actinomycetes</taxon>
        <taxon>Kitasatosporales</taxon>
        <taxon>Streptomycetaceae</taxon>
        <taxon>Streptomyces</taxon>
    </lineage>
</organism>
<dbReference type="SUPFAM" id="SSF52540">
    <property type="entry name" value="P-loop containing nucleoside triphosphate hydrolases"/>
    <property type="match status" value="1"/>
</dbReference>
<dbReference type="Gene3D" id="3.40.50.300">
    <property type="entry name" value="P-loop containing nucleotide triphosphate hydrolases"/>
    <property type="match status" value="1"/>
</dbReference>
<protein>
    <recommendedName>
        <fullName evidence="1">NACHT N-terminal Helical domain-containing protein</fullName>
    </recommendedName>
</protein>
<sequence length="1102" mass="121513">MRGRRLLSYRDAVAILGGDSEALAAADRALSGALSVATGGVSDTALGILGAQGRLLRLGRDLTSGLRDRLGGAGRTERTEKIAAAHAVLVVTAYFEAFGEVELPFAVAELELTAAEQVGIAGGDRTARPLVRQLLLAEIPQVGPALPYERFQLDLLDWYRSATANMDFFIQGLAVWERLDDRQRAEARSAMSGLEWSAWAHYEQLYSRLAVEVPEFGFWSGQVEHQATRHEIRQALTGVEGALHGLVVAPALRHAAAGLATAYRSDLGKQILAEGEAPSGLTLPTLGDGYVDPDFRVSDVPADGNGPAQEGWWEGLPVRSDLTEFLAGTLTSRPAANAPLLVLGQPGAGKSVLTRILAARLTDTGFLPVRVVLREVRAEDDVQDQVEHAVRAATGERTSWTDLVRSAEGAVPVLLFDGFDELLQATGVSQTDYLLRIAKFQQREADQGRPVYALVTSRTAVADRARCPEGTVAVRLEPFAEPHIRRWLTVWNAANAPHFTAQGLRPLPVAVACRHAELASQPLLLLMLALYDANANALQRETESGTPLGAADLYEELLNSFAVREIGKRGDGLTARDLAAHSERELQRLSLIAFGILNRRRQWITADELQEDLTALLGGPDTAAPTDFRRTPLNQAEIALGRFFFVQKAQALQEERDLTTYEFLHATFGEYLVARTTVLLLSQLVDQSAALAIGRAPADDEMLYALLSFAPVVSRQMLWFVEACIGRLASERRERLGEVLIEVMADARKRVEFRYADYRPLPHPTASRHAMYEANLLVLTVLVTGGVTASALFPTSDPAGTWSHRVQLYRSALTDQEWEDLASALQVHRCWIDGARELTVLPATAPKPPGGVGAVDPYWAFRYGPDHEYRTTQVTWSRVYAEKSRHRMDIADAGQDLLVRHALDPFFEHFGIALTTFHGEADGPATSWAHDLLSLWFASHLRSSDEELTERYERCTQLLRAAVRGPHDNNDTLRSMISGQLLFDAHRLPVRVVHSVVYALYQLDSTPQGAAVLARILFRRLNTMDLYPHADGTDVEAECGLLCDSLGVVIETVAEMPELLLRIWGEEGRHRRSRRFMSDLVAQVPEVMAVQLRDLLRRYEED</sequence>
<evidence type="ECO:0000259" key="1">
    <source>
        <dbReference type="Pfam" id="PF22738"/>
    </source>
</evidence>
<dbReference type="EMBL" id="BMVC01000007">
    <property type="protein sequence ID" value="GHC97448.1"/>
    <property type="molecule type" value="Genomic_DNA"/>
</dbReference>
<proteinExistence type="predicted"/>
<reference evidence="2" key="1">
    <citation type="journal article" date="2014" name="Int. J. Syst. Evol. Microbiol.">
        <title>Complete genome sequence of Corynebacterium casei LMG S-19264T (=DSM 44701T), isolated from a smear-ripened cheese.</title>
        <authorList>
            <consortium name="US DOE Joint Genome Institute (JGI-PGF)"/>
            <person name="Walter F."/>
            <person name="Albersmeier A."/>
            <person name="Kalinowski J."/>
            <person name="Ruckert C."/>
        </authorList>
    </citation>
    <scope>NUCLEOTIDE SEQUENCE</scope>
    <source>
        <strain evidence="2">JCM 4637</strain>
    </source>
</reference>
<accession>A0A918WZ73</accession>
<gene>
    <name evidence="2" type="ORF">GCM10010334_38850</name>
</gene>